<dbReference type="PANTHER" id="PTHR11537">
    <property type="entry name" value="VOLTAGE-GATED POTASSIUM CHANNEL"/>
    <property type="match status" value="1"/>
</dbReference>
<evidence type="ECO:0000256" key="6">
    <source>
        <dbReference type="ARBA" id="ARBA00023136"/>
    </source>
</evidence>
<evidence type="ECO:0000313" key="11">
    <source>
        <dbReference type="Proteomes" id="UP001652625"/>
    </source>
</evidence>
<dbReference type="RefSeq" id="XP_065643223.1">
    <property type="nucleotide sequence ID" value="XM_065787151.1"/>
</dbReference>
<comment type="subcellular location">
    <subcellularLocation>
        <location evidence="1">Membrane</location>
        <topology evidence="1">Multi-pass membrane protein</topology>
    </subcellularLocation>
</comment>
<proteinExistence type="predicted"/>
<keyword evidence="5" id="KW-0406">Ion transport</keyword>
<keyword evidence="6 8" id="KW-0472">Membrane</keyword>
<feature type="transmembrane region" description="Helical" evidence="8">
    <location>
        <begin position="400"/>
        <end position="419"/>
    </location>
</feature>
<gene>
    <name evidence="12" type="primary">LOC105845232</name>
</gene>
<keyword evidence="11" id="KW-1185">Reference proteome</keyword>
<keyword evidence="2" id="KW-0813">Transport</keyword>
<feature type="transmembrane region" description="Helical" evidence="8">
    <location>
        <begin position="184"/>
        <end position="205"/>
    </location>
</feature>
<sequence length="501" mass="57757">MFKKQTVCLIFLYILPGQMLVPDQVFFWPIKPFIFYESDGNLDGILPFMYKRLQELCCPSIDLVQYHLINKTFDQDNFYKSLKKRSHANKEFENYTGKNGIWFPILIIADENILKSKNVKQDFFIYSPNVGVIVNKNKITVSRKILESIKKSIPIASFAMGFILLFSLLVWLVESLKNNDFSKIFIQGFGTSLWWSIVTFATVGYGDIVPKSFFGRAFSVLWMIIGIILVSGLTGMFSSIITTNSFLSIQNEEIAVLNNSIEFAIAQKNFNVTAKRVYYTYNDVFRDVNENKVDYGVINIDVLLNTEYKKDYSNVVLVQLLDVLSPIVIVFGIETYLMSYAYPSTSLQNDDVLNCIRKLNIKEILKNVQEIYGKIPIIETEAQQNFSDIWNESYIKNPGIVFLTLISVFIFKDVIHFIYKMYGLQNHRKVLNKTEIVKNTDISLKKVSNCSLIDDTFLAEKNDLLRELLIIKEHIFSLNAIHKDDCLVCLKQDSQSCLKPK</sequence>
<name>A0ABM4B362_HYDVU</name>
<dbReference type="Pfam" id="PF07885">
    <property type="entry name" value="Ion_trans_2"/>
    <property type="match status" value="1"/>
</dbReference>
<protein>
    <submittedName>
        <fullName evidence="12">Uncharacterized protein LOC105845232 isoform X2</fullName>
    </submittedName>
</protein>
<feature type="signal peptide" evidence="9">
    <location>
        <begin position="1"/>
        <end position="19"/>
    </location>
</feature>
<feature type="domain" description="Potassium channel" evidence="10">
    <location>
        <begin position="173"/>
        <end position="242"/>
    </location>
</feature>
<dbReference type="InterPro" id="IPR013099">
    <property type="entry name" value="K_chnl_dom"/>
</dbReference>
<evidence type="ECO:0000256" key="1">
    <source>
        <dbReference type="ARBA" id="ARBA00004141"/>
    </source>
</evidence>
<evidence type="ECO:0000256" key="8">
    <source>
        <dbReference type="SAM" id="Phobius"/>
    </source>
</evidence>
<keyword evidence="7" id="KW-0407">Ion channel</keyword>
<dbReference type="GeneID" id="105845232"/>
<evidence type="ECO:0000256" key="5">
    <source>
        <dbReference type="ARBA" id="ARBA00023065"/>
    </source>
</evidence>
<evidence type="ECO:0000256" key="7">
    <source>
        <dbReference type="ARBA" id="ARBA00023303"/>
    </source>
</evidence>
<keyword evidence="3 8" id="KW-0812">Transmembrane</keyword>
<feature type="chain" id="PRO_5047517677" evidence="9">
    <location>
        <begin position="20"/>
        <end position="501"/>
    </location>
</feature>
<reference evidence="11" key="1">
    <citation type="submission" date="2025-05" db="UniProtKB">
        <authorList>
            <consortium name="RefSeq"/>
        </authorList>
    </citation>
    <scope>NUCLEOTIDE SEQUENCE [LARGE SCALE GENOMIC DNA]</scope>
</reference>
<dbReference type="Gene3D" id="1.10.287.70">
    <property type="match status" value="1"/>
</dbReference>
<accession>A0ABM4B362</accession>
<keyword evidence="4 8" id="KW-1133">Transmembrane helix</keyword>
<reference evidence="12" key="2">
    <citation type="submission" date="2025-08" db="UniProtKB">
        <authorList>
            <consortium name="RefSeq"/>
        </authorList>
    </citation>
    <scope>IDENTIFICATION</scope>
</reference>
<feature type="transmembrane region" description="Helical" evidence="8">
    <location>
        <begin position="217"/>
        <end position="241"/>
    </location>
</feature>
<evidence type="ECO:0000313" key="12">
    <source>
        <dbReference type="RefSeq" id="XP_065643223.1"/>
    </source>
</evidence>
<evidence type="ECO:0000256" key="2">
    <source>
        <dbReference type="ARBA" id="ARBA00022448"/>
    </source>
</evidence>
<dbReference type="Proteomes" id="UP001652625">
    <property type="component" value="Chromosome 01"/>
</dbReference>
<evidence type="ECO:0000259" key="10">
    <source>
        <dbReference type="Pfam" id="PF07885"/>
    </source>
</evidence>
<dbReference type="InterPro" id="IPR028325">
    <property type="entry name" value="VG_K_chnl"/>
</dbReference>
<feature type="transmembrane region" description="Helical" evidence="8">
    <location>
        <begin position="153"/>
        <end position="172"/>
    </location>
</feature>
<dbReference type="PANTHER" id="PTHR11537:SF252">
    <property type="entry name" value="POTASSIUM VOLTAGE-GATED CHANNEL PROTEIN SHAW"/>
    <property type="match status" value="1"/>
</dbReference>
<keyword evidence="9" id="KW-0732">Signal</keyword>
<organism evidence="11 12">
    <name type="scientific">Hydra vulgaris</name>
    <name type="common">Hydra</name>
    <name type="synonym">Hydra attenuata</name>
    <dbReference type="NCBI Taxonomy" id="6087"/>
    <lineage>
        <taxon>Eukaryota</taxon>
        <taxon>Metazoa</taxon>
        <taxon>Cnidaria</taxon>
        <taxon>Hydrozoa</taxon>
        <taxon>Hydroidolina</taxon>
        <taxon>Anthoathecata</taxon>
        <taxon>Aplanulata</taxon>
        <taxon>Hydridae</taxon>
        <taxon>Hydra</taxon>
    </lineage>
</organism>
<evidence type="ECO:0000256" key="9">
    <source>
        <dbReference type="SAM" id="SignalP"/>
    </source>
</evidence>
<evidence type="ECO:0000256" key="4">
    <source>
        <dbReference type="ARBA" id="ARBA00022989"/>
    </source>
</evidence>
<evidence type="ECO:0000256" key="3">
    <source>
        <dbReference type="ARBA" id="ARBA00022692"/>
    </source>
</evidence>
<dbReference type="SUPFAM" id="SSF81324">
    <property type="entry name" value="Voltage-gated potassium channels"/>
    <property type="match status" value="1"/>
</dbReference>
<feature type="transmembrane region" description="Helical" evidence="8">
    <location>
        <begin position="315"/>
        <end position="337"/>
    </location>
</feature>